<feature type="region of interest" description="Disordered" evidence="1">
    <location>
        <begin position="33"/>
        <end position="117"/>
    </location>
</feature>
<name>A0ABU6ZRY0_9FABA</name>
<evidence type="ECO:0000313" key="3">
    <source>
        <dbReference type="Proteomes" id="UP001341840"/>
    </source>
</evidence>
<sequence length="156" mass="16954">MIQIFYFLQHQADPFGINVADNVNNATMNPIEKAKKNKKKIPTPKPGVRVKPPKKRHETDEIPISQGAPNAEENGNASQNLGHNAPAQASNATGLQAAQRMKQPIIRPQIPPMTNPRTKTPIIGVSAETMAATSSGTAARLFEFMPTPGFKPPRKI</sequence>
<organism evidence="2 3">
    <name type="scientific">Stylosanthes scabra</name>
    <dbReference type="NCBI Taxonomy" id="79078"/>
    <lineage>
        <taxon>Eukaryota</taxon>
        <taxon>Viridiplantae</taxon>
        <taxon>Streptophyta</taxon>
        <taxon>Embryophyta</taxon>
        <taxon>Tracheophyta</taxon>
        <taxon>Spermatophyta</taxon>
        <taxon>Magnoliopsida</taxon>
        <taxon>eudicotyledons</taxon>
        <taxon>Gunneridae</taxon>
        <taxon>Pentapetalae</taxon>
        <taxon>rosids</taxon>
        <taxon>fabids</taxon>
        <taxon>Fabales</taxon>
        <taxon>Fabaceae</taxon>
        <taxon>Papilionoideae</taxon>
        <taxon>50 kb inversion clade</taxon>
        <taxon>dalbergioids sensu lato</taxon>
        <taxon>Dalbergieae</taxon>
        <taxon>Pterocarpus clade</taxon>
        <taxon>Stylosanthes</taxon>
    </lineage>
</organism>
<proteinExistence type="predicted"/>
<dbReference type="EMBL" id="JASCZI010273380">
    <property type="protein sequence ID" value="MED6224749.1"/>
    <property type="molecule type" value="Genomic_DNA"/>
</dbReference>
<accession>A0ABU6ZRY0</accession>
<evidence type="ECO:0000313" key="2">
    <source>
        <dbReference type="EMBL" id="MED6224749.1"/>
    </source>
</evidence>
<comment type="caution">
    <text evidence="2">The sequence shown here is derived from an EMBL/GenBank/DDBJ whole genome shotgun (WGS) entry which is preliminary data.</text>
</comment>
<keyword evidence="3" id="KW-1185">Reference proteome</keyword>
<feature type="compositionally biased region" description="Polar residues" evidence="1">
    <location>
        <begin position="73"/>
        <end position="96"/>
    </location>
</feature>
<protein>
    <submittedName>
        <fullName evidence="2">Uncharacterized protein</fullName>
    </submittedName>
</protein>
<reference evidence="2 3" key="1">
    <citation type="journal article" date="2023" name="Plants (Basel)">
        <title>Bridging the Gap: Combining Genomics and Transcriptomics Approaches to Understand Stylosanthes scabra, an Orphan Legume from the Brazilian Caatinga.</title>
        <authorList>
            <person name="Ferreira-Neto J.R.C."/>
            <person name="da Silva M.D."/>
            <person name="Binneck E."/>
            <person name="de Melo N.F."/>
            <person name="da Silva R.H."/>
            <person name="de Melo A.L.T.M."/>
            <person name="Pandolfi V."/>
            <person name="Bustamante F.O."/>
            <person name="Brasileiro-Vidal A.C."/>
            <person name="Benko-Iseppon A.M."/>
        </authorList>
    </citation>
    <scope>NUCLEOTIDE SEQUENCE [LARGE SCALE GENOMIC DNA]</scope>
    <source>
        <tissue evidence="2">Leaves</tissue>
    </source>
</reference>
<dbReference type="Proteomes" id="UP001341840">
    <property type="component" value="Unassembled WGS sequence"/>
</dbReference>
<gene>
    <name evidence="2" type="ORF">PIB30_087102</name>
</gene>
<evidence type="ECO:0000256" key="1">
    <source>
        <dbReference type="SAM" id="MobiDB-lite"/>
    </source>
</evidence>